<evidence type="ECO:0000256" key="3">
    <source>
        <dbReference type="PROSITE-ProRule" id="PRU00221"/>
    </source>
</evidence>
<keyword evidence="1 3" id="KW-0853">WD repeat</keyword>
<feature type="compositionally biased region" description="Basic and acidic residues" evidence="4">
    <location>
        <begin position="151"/>
        <end position="162"/>
    </location>
</feature>
<dbReference type="AlphaFoldDB" id="A0A0M3KGH5"/>
<gene>
    <name evidence="5" type="ORF">ASIM_LOCUS19472</name>
</gene>
<dbReference type="PROSITE" id="PS50294">
    <property type="entry name" value="WD_REPEATS_REGION"/>
    <property type="match status" value="1"/>
</dbReference>
<evidence type="ECO:0000256" key="4">
    <source>
        <dbReference type="SAM" id="MobiDB-lite"/>
    </source>
</evidence>
<dbReference type="InterPro" id="IPR051488">
    <property type="entry name" value="WD_repeat_striatin"/>
</dbReference>
<sequence length="357" mass="39880">MFRAKNYRLTHNGQEPDMEESTEDAQNELENQVPLDVDAYSGQANSANSFRESRALLRQYLQEIGYSEAILDVRSFRAKNLLGLVMFFGEGGTHRRFTLFLSTLIVRQAAAKALQDTDRAVMEVAHFLNKKKGGDTQNRGITDDSDSDDEDKVRKGAGKDGLDPETVDALGEFSFLKEDGNKSPTGTAKKRVDSGADEWSVNQHTINQMKEKFRSEQERKRSNSQSESPGGASKNTSLHQMFRTGHDDIKRELPTDEIQQMFGAKSSKKDYMDINAALGIADEANVDIKDEFNAPDDDNTAIRWNLKFTLRSHYDSIRVMQFHPVEPVLITASEDGTAKLWNLGTTNPKSESAKGGS</sequence>
<dbReference type="SUPFAM" id="SSF50978">
    <property type="entry name" value="WD40 repeat-like"/>
    <property type="match status" value="1"/>
</dbReference>
<organism evidence="7">
    <name type="scientific">Anisakis simplex</name>
    <name type="common">Herring worm</name>
    <dbReference type="NCBI Taxonomy" id="6269"/>
    <lineage>
        <taxon>Eukaryota</taxon>
        <taxon>Metazoa</taxon>
        <taxon>Ecdysozoa</taxon>
        <taxon>Nematoda</taxon>
        <taxon>Chromadorea</taxon>
        <taxon>Rhabditida</taxon>
        <taxon>Spirurina</taxon>
        <taxon>Ascaridomorpha</taxon>
        <taxon>Ascaridoidea</taxon>
        <taxon>Anisakidae</taxon>
        <taxon>Anisakis</taxon>
        <taxon>Anisakis simplex complex</taxon>
    </lineage>
</organism>
<proteinExistence type="predicted"/>
<dbReference type="InterPro" id="IPR015943">
    <property type="entry name" value="WD40/YVTN_repeat-like_dom_sf"/>
</dbReference>
<protein>
    <submittedName>
        <fullName evidence="7">Connector of kinase to AP-1 (inferred by orthology to a D. melanogaster protein)</fullName>
    </submittedName>
</protein>
<feature type="repeat" description="WD" evidence="3">
    <location>
        <begin position="310"/>
        <end position="351"/>
    </location>
</feature>
<feature type="region of interest" description="Disordered" evidence="4">
    <location>
        <begin position="132"/>
        <end position="238"/>
    </location>
</feature>
<accession>A0A0M3KGH5</accession>
<feature type="compositionally biased region" description="Basic and acidic residues" evidence="4">
    <location>
        <begin position="209"/>
        <end position="221"/>
    </location>
</feature>
<name>A0A0M3KGH5_ANISI</name>
<dbReference type="InterPro" id="IPR019775">
    <property type="entry name" value="WD40_repeat_CS"/>
</dbReference>
<dbReference type="Gene3D" id="2.130.10.10">
    <property type="entry name" value="YVTN repeat-like/Quinoprotein amine dehydrogenase"/>
    <property type="match status" value="1"/>
</dbReference>
<dbReference type="InterPro" id="IPR001680">
    <property type="entry name" value="WD40_rpt"/>
</dbReference>
<evidence type="ECO:0000313" key="7">
    <source>
        <dbReference type="WBParaSite" id="ASIM_0002008901-mRNA-1"/>
    </source>
</evidence>
<feature type="compositionally biased region" description="Polar residues" evidence="4">
    <location>
        <begin position="223"/>
        <end position="238"/>
    </location>
</feature>
<dbReference type="PROSITE" id="PS50082">
    <property type="entry name" value="WD_REPEATS_2"/>
    <property type="match status" value="1"/>
</dbReference>
<keyword evidence="6" id="KW-1185">Reference proteome</keyword>
<reference evidence="7" key="1">
    <citation type="submission" date="2017-02" db="UniProtKB">
        <authorList>
            <consortium name="WormBaseParasite"/>
        </authorList>
    </citation>
    <scope>IDENTIFICATION</scope>
</reference>
<dbReference type="SMART" id="SM00320">
    <property type="entry name" value="WD40"/>
    <property type="match status" value="1"/>
</dbReference>
<dbReference type="WBParaSite" id="ASIM_0002008901-mRNA-1">
    <property type="protein sequence ID" value="ASIM_0002008901-mRNA-1"/>
    <property type="gene ID" value="ASIM_0002008901"/>
</dbReference>
<dbReference type="Pfam" id="PF00400">
    <property type="entry name" value="WD40"/>
    <property type="match status" value="1"/>
</dbReference>
<dbReference type="EMBL" id="UYRR01037299">
    <property type="protein sequence ID" value="VDK69906.1"/>
    <property type="molecule type" value="Genomic_DNA"/>
</dbReference>
<evidence type="ECO:0000256" key="1">
    <source>
        <dbReference type="ARBA" id="ARBA00022574"/>
    </source>
</evidence>
<evidence type="ECO:0000313" key="6">
    <source>
        <dbReference type="Proteomes" id="UP000267096"/>
    </source>
</evidence>
<dbReference type="OrthoDB" id="727118at2759"/>
<dbReference type="InterPro" id="IPR036322">
    <property type="entry name" value="WD40_repeat_dom_sf"/>
</dbReference>
<dbReference type="PANTHER" id="PTHR15653">
    <property type="entry name" value="STRIATIN"/>
    <property type="match status" value="1"/>
</dbReference>
<dbReference type="PANTHER" id="PTHR15653:SF0">
    <property type="entry name" value="CONNECTOR OF KINASE TO AP-1, ISOFORM E"/>
    <property type="match status" value="1"/>
</dbReference>
<evidence type="ECO:0000313" key="5">
    <source>
        <dbReference type="EMBL" id="VDK69906.1"/>
    </source>
</evidence>
<feature type="compositionally biased region" description="Acidic residues" evidence="4">
    <location>
        <begin position="16"/>
        <end position="27"/>
    </location>
</feature>
<keyword evidence="2" id="KW-0677">Repeat</keyword>
<evidence type="ECO:0000256" key="2">
    <source>
        <dbReference type="ARBA" id="ARBA00022737"/>
    </source>
</evidence>
<dbReference type="Proteomes" id="UP000267096">
    <property type="component" value="Unassembled WGS sequence"/>
</dbReference>
<reference evidence="5 6" key="2">
    <citation type="submission" date="2018-11" db="EMBL/GenBank/DDBJ databases">
        <authorList>
            <consortium name="Pathogen Informatics"/>
        </authorList>
    </citation>
    <scope>NUCLEOTIDE SEQUENCE [LARGE SCALE GENOMIC DNA]</scope>
</reference>
<feature type="region of interest" description="Disordered" evidence="4">
    <location>
        <begin position="1"/>
        <end position="27"/>
    </location>
</feature>
<dbReference type="PROSITE" id="PS00678">
    <property type="entry name" value="WD_REPEATS_1"/>
    <property type="match status" value="1"/>
</dbReference>